<accession>A0A5J4RTN4</accession>
<name>A0A5J4RTN4_9EUKA</name>
<organism evidence="1 2">
    <name type="scientific">Streblomastix strix</name>
    <dbReference type="NCBI Taxonomy" id="222440"/>
    <lineage>
        <taxon>Eukaryota</taxon>
        <taxon>Metamonada</taxon>
        <taxon>Preaxostyla</taxon>
        <taxon>Oxymonadida</taxon>
        <taxon>Streblomastigidae</taxon>
        <taxon>Streblomastix</taxon>
    </lineage>
</organism>
<dbReference type="EMBL" id="SNRW01041442">
    <property type="protein sequence ID" value="KAA6337327.1"/>
    <property type="molecule type" value="Genomic_DNA"/>
</dbReference>
<dbReference type="Proteomes" id="UP000324800">
    <property type="component" value="Unassembled WGS sequence"/>
</dbReference>
<comment type="caution">
    <text evidence="1">The sequence shown here is derived from an EMBL/GenBank/DDBJ whole genome shotgun (WGS) entry which is preliminary data.</text>
</comment>
<protein>
    <submittedName>
        <fullName evidence="1">Uncharacterized protein</fullName>
    </submittedName>
</protein>
<gene>
    <name evidence="1" type="ORF">EZS28_052798</name>
</gene>
<sequence>MQTLRRNHCHDSQEFLIGLSISALRQATTPVNIWGGFLGRYLQETENVAGRMVAEYVPESLAATLKTANEEGVLMKESPTRETQKRASAPWGFVNYDYFMAYA</sequence>
<reference evidence="1 2" key="1">
    <citation type="submission" date="2019-03" db="EMBL/GenBank/DDBJ databases">
        <title>Single cell metagenomics reveals metabolic interactions within the superorganism composed of flagellate Streblomastix strix and complex community of Bacteroidetes bacteria on its surface.</title>
        <authorList>
            <person name="Treitli S.C."/>
            <person name="Kolisko M."/>
            <person name="Husnik F."/>
            <person name="Keeling P."/>
            <person name="Hampl V."/>
        </authorList>
    </citation>
    <scope>NUCLEOTIDE SEQUENCE [LARGE SCALE GENOMIC DNA]</scope>
    <source>
        <strain evidence="1">ST1C</strain>
    </source>
</reference>
<evidence type="ECO:0000313" key="1">
    <source>
        <dbReference type="EMBL" id="KAA6337327.1"/>
    </source>
</evidence>
<dbReference type="AlphaFoldDB" id="A0A5J4RTN4"/>
<proteinExistence type="predicted"/>
<evidence type="ECO:0000313" key="2">
    <source>
        <dbReference type="Proteomes" id="UP000324800"/>
    </source>
</evidence>